<keyword evidence="3 5" id="KW-0456">Lyase</keyword>
<dbReference type="InterPro" id="IPR005000">
    <property type="entry name" value="Aldolase/citrate-lyase_domain"/>
</dbReference>
<evidence type="ECO:0000313" key="5">
    <source>
        <dbReference type="EMBL" id="KAA1259412.1"/>
    </source>
</evidence>
<evidence type="ECO:0000256" key="1">
    <source>
        <dbReference type="ARBA" id="ARBA00005568"/>
    </source>
</evidence>
<dbReference type="PANTHER" id="PTHR30502:SF0">
    <property type="entry name" value="PHOSPHOENOLPYRUVATE CARBOXYLASE FAMILY PROTEIN"/>
    <property type="match status" value="1"/>
</dbReference>
<keyword evidence="2" id="KW-0479">Metal-binding</keyword>
<comment type="similarity">
    <text evidence="1">Belongs to the HpcH/HpaI aldolase family.</text>
</comment>
<protein>
    <submittedName>
        <fullName evidence="5">2-keto-3-deoxy-L-rhamnonate aldolase</fullName>
        <ecNumber evidence="5">4.1.2.53</ecNumber>
    </submittedName>
</protein>
<dbReference type="InterPro" id="IPR050251">
    <property type="entry name" value="HpcH-HpaI_aldolase"/>
</dbReference>
<comment type="caution">
    <text evidence="5">The sequence shown here is derived from an EMBL/GenBank/DDBJ whole genome shotgun (WGS) entry which is preliminary data.</text>
</comment>
<dbReference type="EMBL" id="VRLW01000001">
    <property type="protein sequence ID" value="KAA1259412.1"/>
    <property type="molecule type" value="Genomic_DNA"/>
</dbReference>
<dbReference type="InterPro" id="IPR040442">
    <property type="entry name" value="Pyrv_kinase-like_dom_sf"/>
</dbReference>
<dbReference type="RefSeq" id="WP_068265457.1">
    <property type="nucleotide sequence ID" value="NZ_LWSK01000088.1"/>
</dbReference>
<dbReference type="SUPFAM" id="SSF51621">
    <property type="entry name" value="Phosphoenolpyruvate/pyruvate domain"/>
    <property type="match status" value="1"/>
</dbReference>
<sequence length="248" mass="27162">MKSFREQIAGVQNLLGIQLTSVAPHWPRQLSGKVDFAFIDCEHHCFSREQVAWLCIAYRSVGIAPVVRVLEPRSALVRACIDDGAEAVVVPYVESVAQAREVVAAAKLRPVQGERASAAMSGQPLETDLQTMVDQHCQNVSLILQIESTTAVDRCEDLLSIQGVDGAMVGPFDLTATLSCLGDHQNPKFVEAITRVADVCRSLEKIAGIYFADSPAKEVWARELGYRMIIAGCDINLIGEALELRRRD</sequence>
<dbReference type="GO" id="GO:0106099">
    <property type="term" value="F:2-keto-3-deoxy-L-rhamnonate aldolase activity"/>
    <property type="evidence" value="ECO:0007669"/>
    <property type="project" value="UniProtKB-EC"/>
</dbReference>
<dbReference type="Proteomes" id="UP000322699">
    <property type="component" value="Unassembled WGS sequence"/>
</dbReference>
<reference evidence="5 6" key="1">
    <citation type="submission" date="2019-08" db="EMBL/GenBank/DDBJ databases">
        <title>Deep-cultivation of Planctomycetes and their phenomic and genomic characterization uncovers novel biology.</title>
        <authorList>
            <person name="Wiegand S."/>
            <person name="Jogler M."/>
            <person name="Boedeker C."/>
            <person name="Pinto D."/>
            <person name="Vollmers J."/>
            <person name="Rivas-Marin E."/>
            <person name="Kohn T."/>
            <person name="Peeters S.H."/>
            <person name="Heuer A."/>
            <person name="Rast P."/>
            <person name="Oberbeckmann S."/>
            <person name="Bunk B."/>
            <person name="Jeske O."/>
            <person name="Meyerdierks A."/>
            <person name="Storesund J.E."/>
            <person name="Kallscheuer N."/>
            <person name="Luecker S."/>
            <person name="Lage O.M."/>
            <person name="Pohl T."/>
            <person name="Merkel B.J."/>
            <person name="Hornburger P."/>
            <person name="Mueller R.-W."/>
            <person name="Bruemmer F."/>
            <person name="Labrenz M."/>
            <person name="Spormann A.M."/>
            <person name="Op Den Camp H."/>
            <person name="Overmann J."/>
            <person name="Amann R."/>
            <person name="Jetten M.S.M."/>
            <person name="Mascher T."/>
            <person name="Medema M.H."/>
            <person name="Devos D.P."/>
            <person name="Kaster A.-K."/>
            <person name="Ovreas L."/>
            <person name="Rohde M."/>
            <person name="Galperin M.Y."/>
            <person name="Jogler C."/>
        </authorList>
    </citation>
    <scope>NUCLEOTIDE SEQUENCE [LARGE SCALE GENOMIC DNA]</scope>
    <source>
        <strain evidence="5 6">LF1</strain>
    </source>
</reference>
<dbReference type="GO" id="GO:0005737">
    <property type="term" value="C:cytoplasm"/>
    <property type="evidence" value="ECO:0007669"/>
    <property type="project" value="TreeGrafter"/>
</dbReference>
<dbReference type="PANTHER" id="PTHR30502">
    <property type="entry name" value="2-KETO-3-DEOXY-L-RHAMNONATE ALDOLASE"/>
    <property type="match status" value="1"/>
</dbReference>
<evidence type="ECO:0000256" key="3">
    <source>
        <dbReference type="ARBA" id="ARBA00023239"/>
    </source>
</evidence>
<evidence type="ECO:0000259" key="4">
    <source>
        <dbReference type="Pfam" id="PF03328"/>
    </source>
</evidence>
<dbReference type="GO" id="GO:0046872">
    <property type="term" value="F:metal ion binding"/>
    <property type="evidence" value="ECO:0007669"/>
    <property type="project" value="UniProtKB-KW"/>
</dbReference>
<gene>
    <name evidence="5" type="primary">rhmA</name>
    <name evidence="5" type="ORF">LF1_19440</name>
</gene>
<name>A0A5B1CGU6_9BACT</name>
<evidence type="ECO:0000256" key="2">
    <source>
        <dbReference type="ARBA" id="ARBA00022723"/>
    </source>
</evidence>
<dbReference type="InterPro" id="IPR015813">
    <property type="entry name" value="Pyrv/PenolPyrv_kinase-like_dom"/>
</dbReference>
<feature type="domain" description="HpcH/HpaI aldolase/citrate lyase" evidence="4">
    <location>
        <begin position="50"/>
        <end position="235"/>
    </location>
</feature>
<accession>A0A5B1CGU6</accession>
<dbReference type="Gene3D" id="3.20.20.60">
    <property type="entry name" value="Phosphoenolpyruvate-binding domains"/>
    <property type="match status" value="1"/>
</dbReference>
<proteinExistence type="inferred from homology"/>
<organism evidence="5 6">
    <name type="scientific">Rubripirellula obstinata</name>
    <dbReference type="NCBI Taxonomy" id="406547"/>
    <lineage>
        <taxon>Bacteria</taxon>
        <taxon>Pseudomonadati</taxon>
        <taxon>Planctomycetota</taxon>
        <taxon>Planctomycetia</taxon>
        <taxon>Pirellulales</taxon>
        <taxon>Pirellulaceae</taxon>
        <taxon>Rubripirellula</taxon>
    </lineage>
</organism>
<dbReference type="Pfam" id="PF03328">
    <property type="entry name" value="HpcH_HpaI"/>
    <property type="match status" value="1"/>
</dbReference>
<dbReference type="OrthoDB" id="86160at2"/>
<dbReference type="EC" id="4.1.2.53" evidence="5"/>
<keyword evidence="6" id="KW-1185">Reference proteome</keyword>
<evidence type="ECO:0000313" key="6">
    <source>
        <dbReference type="Proteomes" id="UP000322699"/>
    </source>
</evidence>
<dbReference type="AlphaFoldDB" id="A0A5B1CGU6"/>